<dbReference type="SUPFAM" id="SSF55874">
    <property type="entry name" value="ATPase domain of HSP90 chaperone/DNA topoisomerase II/histidine kinase"/>
    <property type="match status" value="1"/>
</dbReference>
<feature type="region of interest" description="Disordered" evidence="3">
    <location>
        <begin position="371"/>
        <end position="404"/>
    </location>
</feature>
<feature type="region of interest" description="Disordered" evidence="3">
    <location>
        <begin position="446"/>
        <end position="470"/>
    </location>
</feature>
<evidence type="ECO:0000256" key="1">
    <source>
        <dbReference type="ARBA" id="ARBA00006082"/>
    </source>
</evidence>
<comment type="caution">
    <text evidence="6">The sequence shown here is derived from an EMBL/GenBank/DDBJ whole genome shotgun (WGS) entry which is preliminary data.</text>
</comment>
<dbReference type="GO" id="GO:0030983">
    <property type="term" value="F:mismatched DNA binding"/>
    <property type="evidence" value="ECO:0007669"/>
    <property type="project" value="InterPro"/>
</dbReference>
<dbReference type="Proteomes" id="UP000322245">
    <property type="component" value="Unassembled WGS sequence"/>
</dbReference>
<dbReference type="InterPro" id="IPR036890">
    <property type="entry name" value="HATPase_C_sf"/>
</dbReference>
<dbReference type="GO" id="GO:0016887">
    <property type="term" value="F:ATP hydrolysis activity"/>
    <property type="evidence" value="ECO:0007669"/>
    <property type="project" value="InterPro"/>
</dbReference>
<feature type="compositionally biased region" description="Low complexity" evidence="3">
    <location>
        <begin position="375"/>
        <end position="390"/>
    </location>
</feature>
<dbReference type="Pfam" id="PF13589">
    <property type="entry name" value="HATPase_c_3"/>
    <property type="match status" value="1"/>
</dbReference>
<dbReference type="EMBL" id="NIDF01000081">
    <property type="protein sequence ID" value="TYJ53664.1"/>
    <property type="molecule type" value="Genomic_DNA"/>
</dbReference>
<evidence type="ECO:0008006" key="8">
    <source>
        <dbReference type="Google" id="ProtNLM"/>
    </source>
</evidence>
<dbReference type="InterPro" id="IPR037198">
    <property type="entry name" value="MutL_C_sf"/>
</dbReference>
<dbReference type="Gene3D" id="3.30.1540.20">
    <property type="entry name" value="MutL, C-terminal domain, dimerisation subdomain"/>
    <property type="match status" value="1"/>
</dbReference>
<evidence type="ECO:0000256" key="2">
    <source>
        <dbReference type="ARBA" id="ARBA00022763"/>
    </source>
</evidence>
<dbReference type="PANTHER" id="PTHR10073">
    <property type="entry name" value="DNA MISMATCH REPAIR PROTEIN MLH, PMS, MUTL"/>
    <property type="match status" value="1"/>
</dbReference>
<dbReference type="InterPro" id="IPR042120">
    <property type="entry name" value="MutL_C_dimsub"/>
</dbReference>
<dbReference type="GO" id="GO:0140664">
    <property type="term" value="F:ATP-dependent DNA damage sensor activity"/>
    <property type="evidence" value="ECO:0007669"/>
    <property type="project" value="InterPro"/>
</dbReference>
<accession>A0A5D3ASH9</accession>
<feature type="region of interest" description="Disordered" evidence="3">
    <location>
        <begin position="796"/>
        <end position="838"/>
    </location>
</feature>
<dbReference type="AlphaFoldDB" id="A0A5D3ASH9"/>
<gene>
    <name evidence="6" type="ORF">B9479_005690</name>
</gene>
<evidence type="ECO:0000313" key="6">
    <source>
        <dbReference type="EMBL" id="TYJ53664.1"/>
    </source>
</evidence>
<proteinExistence type="inferred from homology"/>
<dbReference type="GO" id="GO:0006298">
    <property type="term" value="P:mismatch repair"/>
    <property type="evidence" value="ECO:0007669"/>
    <property type="project" value="InterPro"/>
</dbReference>
<dbReference type="GO" id="GO:0061982">
    <property type="term" value="P:meiosis I cell cycle process"/>
    <property type="evidence" value="ECO:0007669"/>
    <property type="project" value="UniProtKB-ARBA"/>
</dbReference>
<organism evidence="6 7">
    <name type="scientific">Cryptococcus floricola</name>
    <dbReference type="NCBI Taxonomy" id="2591691"/>
    <lineage>
        <taxon>Eukaryota</taxon>
        <taxon>Fungi</taxon>
        <taxon>Dikarya</taxon>
        <taxon>Basidiomycota</taxon>
        <taxon>Agaricomycotina</taxon>
        <taxon>Tremellomycetes</taxon>
        <taxon>Tremellales</taxon>
        <taxon>Cryptococcaceae</taxon>
        <taxon>Cryptococcus</taxon>
    </lineage>
</organism>
<dbReference type="InterPro" id="IPR013507">
    <property type="entry name" value="DNA_mismatch_S5_2-like"/>
</dbReference>
<dbReference type="GO" id="GO:0005524">
    <property type="term" value="F:ATP binding"/>
    <property type="evidence" value="ECO:0007669"/>
    <property type="project" value="InterPro"/>
</dbReference>
<dbReference type="Gene3D" id="3.30.565.10">
    <property type="entry name" value="Histidine kinase-like ATPase, C-terminal domain"/>
    <property type="match status" value="1"/>
</dbReference>
<comment type="similarity">
    <text evidence="1">Belongs to the DNA mismatch repair MutL/HexB family.</text>
</comment>
<dbReference type="GO" id="GO:0032300">
    <property type="term" value="C:mismatch repair complex"/>
    <property type="evidence" value="ECO:0007669"/>
    <property type="project" value="InterPro"/>
</dbReference>
<dbReference type="SUPFAM" id="SSF54211">
    <property type="entry name" value="Ribosomal protein S5 domain 2-like"/>
    <property type="match status" value="1"/>
</dbReference>
<feature type="compositionally biased region" description="Acidic residues" evidence="3">
    <location>
        <begin position="819"/>
        <end position="828"/>
    </location>
</feature>
<evidence type="ECO:0000313" key="7">
    <source>
        <dbReference type="Proteomes" id="UP000322245"/>
    </source>
</evidence>
<feature type="compositionally biased region" description="Polar residues" evidence="3">
    <location>
        <begin position="395"/>
        <end position="404"/>
    </location>
</feature>
<dbReference type="InterPro" id="IPR014721">
    <property type="entry name" value="Ribsml_uS5_D2-typ_fold_subgr"/>
</dbReference>
<dbReference type="PANTHER" id="PTHR10073:SF47">
    <property type="entry name" value="DNA MISMATCH REPAIR PROTEIN MLH3"/>
    <property type="match status" value="1"/>
</dbReference>
<evidence type="ECO:0000256" key="3">
    <source>
        <dbReference type="SAM" id="MobiDB-lite"/>
    </source>
</evidence>
<keyword evidence="2" id="KW-0227">DNA damage</keyword>
<protein>
    <recommendedName>
        <fullName evidence="8">MutL C-terminal dimerisation domain-containing protein</fullName>
    </recommendedName>
</protein>
<feature type="region of interest" description="Disordered" evidence="3">
    <location>
        <begin position="416"/>
        <end position="435"/>
    </location>
</feature>
<evidence type="ECO:0000259" key="4">
    <source>
        <dbReference type="SMART" id="SM00853"/>
    </source>
</evidence>
<name>A0A5D3ASH9_9TREE</name>
<dbReference type="Gene3D" id="3.30.230.10">
    <property type="match status" value="1"/>
</dbReference>
<dbReference type="InterPro" id="IPR020568">
    <property type="entry name" value="Ribosomal_Su5_D2-typ_SF"/>
</dbReference>
<dbReference type="SMART" id="SM00853">
    <property type="entry name" value="MutL_C"/>
    <property type="match status" value="1"/>
</dbReference>
<dbReference type="SMART" id="SM01340">
    <property type="entry name" value="DNA_mis_repair"/>
    <property type="match status" value="1"/>
</dbReference>
<dbReference type="InterPro" id="IPR038973">
    <property type="entry name" value="MutL/Mlh/Pms-like"/>
</dbReference>
<keyword evidence="7" id="KW-1185">Reference proteome</keyword>
<evidence type="ECO:0000259" key="5">
    <source>
        <dbReference type="SMART" id="SM01340"/>
    </source>
</evidence>
<sequence>MPHIAHLPRYTSTTLRSSIILPSLPQILSELLHNSLDAGATKIDCYVDLTKGAESLRVEDDGVGIDREGLEKVGKRFRTSKPTNEGGLGPEASYGYRGEALASIASLSLLDITTKTRCSQVYTKILKHSKDLFFGPNASRHVPGSHGTHIVVREIFHSIPVRRQELAQSSQSTIMGQIRKAVEGLILGSKGVRWAVWEERGGGAGGLRKVISIGETESSLDLFKTLYGSALVQRVQNIRVTSGKRRINGFISISGDVSKSHQHLYINNYPINKGELHLAIAKRFANSRFATVASTGGADEEDDYVASGRRSPRRLERHPVYVLSVSLPSAEIDVSYEPQKGIMGYENMPGLKNMLIAVVDEFLRRNGYSSGRMASLTPSPTKKPTSPLSKVFPRSETSYAKPSPLSISSLRATVTPTPSAAGVPIPRPPSTSSQLLGLKRHASPVSFSTFSTPKKPRLGGTTHSASPRISEIGSRKSRWIEELLAGVDTGVLPITRPKSALRVANPTCTIHELHEDTCCSQSAPDIPLNLNLPPITQTTLQVQFAKSCLSSAIILSQVDRKYIAAVLTTMKGAKALALIDQHAADERVSVEGILWELCEGFRKGDLAAERLEDGSEVGVVLTKGEGEVLRRDGVIEVFKRWGMDLALDHHWIDGDYTQVMVRSVPASLASRLKRKEAIEMTRLIRGYLPVLEESLGQIQVLVRDLEKKFIDQDDEGEGYGGTWGRIMRFMPKEMLELANSKACRGAIMFEDRLTQDQCSRLVHQLAQTRFPFMCAHGRPAMVPLVVLTELEEVPQDKGRKGSGKAINWGNVGQRMKEAQEEEEEEESSVTEVRQDVVV</sequence>
<feature type="domain" description="MutL C-terminal dimerisation" evidence="4">
    <location>
        <begin position="554"/>
        <end position="753"/>
    </location>
</feature>
<reference evidence="6 7" key="1">
    <citation type="submission" date="2017-05" db="EMBL/GenBank/DDBJ databases">
        <title>The Genome Sequence of Tsuchiyaea wingfieldii DSM 27421.</title>
        <authorList>
            <person name="Cuomo C."/>
            <person name="Passer A."/>
            <person name="Billmyre B."/>
            <person name="Heitman J."/>
        </authorList>
    </citation>
    <scope>NUCLEOTIDE SEQUENCE [LARGE SCALE GENOMIC DNA]</scope>
    <source>
        <strain evidence="6 7">DSM 27421</strain>
    </source>
</reference>
<feature type="domain" description="DNA mismatch repair protein S5" evidence="5">
    <location>
        <begin position="223"/>
        <end position="364"/>
    </location>
</feature>
<dbReference type="InterPro" id="IPR014790">
    <property type="entry name" value="MutL_C"/>
</dbReference>
<dbReference type="SUPFAM" id="SSF118116">
    <property type="entry name" value="DNA mismatch repair protein MutL"/>
    <property type="match status" value="1"/>
</dbReference>